<evidence type="ECO:0000256" key="2">
    <source>
        <dbReference type="ARBA" id="ARBA00023015"/>
    </source>
</evidence>
<evidence type="ECO:0000256" key="3">
    <source>
        <dbReference type="ARBA" id="ARBA00023125"/>
    </source>
</evidence>
<evidence type="ECO:0000256" key="1">
    <source>
        <dbReference type="ARBA" id="ARBA00004123"/>
    </source>
</evidence>
<keyword evidence="3" id="KW-0238">DNA-binding</keyword>
<feature type="domain" description="BHLH" evidence="7">
    <location>
        <begin position="229"/>
        <end position="293"/>
    </location>
</feature>
<feature type="region of interest" description="Disordered" evidence="6">
    <location>
        <begin position="48"/>
        <end position="71"/>
    </location>
</feature>
<keyword evidence="4" id="KW-0804">Transcription</keyword>
<dbReference type="GO" id="GO:0000981">
    <property type="term" value="F:DNA-binding transcription factor activity, RNA polymerase II-specific"/>
    <property type="evidence" value="ECO:0007669"/>
    <property type="project" value="TreeGrafter"/>
</dbReference>
<feature type="compositionally biased region" description="Polar residues" evidence="6">
    <location>
        <begin position="48"/>
        <end position="59"/>
    </location>
</feature>
<dbReference type="InterPro" id="IPR036638">
    <property type="entry name" value="HLH_DNA-bd_sf"/>
</dbReference>
<reference evidence="8" key="1">
    <citation type="submission" date="2020-12" db="EMBL/GenBank/DDBJ databases">
        <title>Metabolic potential, ecology and presence of endohyphal bacteria is reflected in genomic diversity of Mucoromycotina.</title>
        <authorList>
            <person name="Muszewska A."/>
            <person name="Okrasinska A."/>
            <person name="Steczkiewicz K."/>
            <person name="Drgas O."/>
            <person name="Orlowska M."/>
            <person name="Perlinska-Lenart U."/>
            <person name="Aleksandrzak-Piekarczyk T."/>
            <person name="Szatraj K."/>
            <person name="Zielenkiewicz U."/>
            <person name="Pilsyk S."/>
            <person name="Malc E."/>
            <person name="Mieczkowski P."/>
            <person name="Kruszewska J.S."/>
            <person name="Biernat P."/>
            <person name="Pawlowska J."/>
        </authorList>
    </citation>
    <scope>NUCLEOTIDE SEQUENCE</scope>
    <source>
        <strain evidence="8">CBS 226.32</strain>
    </source>
</reference>
<gene>
    <name evidence="8" type="ORF">INT46_010053</name>
</gene>
<dbReference type="Pfam" id="PF00010">
    <property type="entry name" value="HLH"/>
    <property type="match status" value="1"/>
</dbReference>
<keyword evidence="9" id="KW-1185">Reference proteome</keyword>
<dbReference type="AlphaFoldDB" id="A0A8H7R5Y1"/>
<dbReference type="SMART" id="SM00353">
    <property type="entry name" value="HLH"/>
    <property type="match status" value="1"/>
</dbReference>
<comment type="caution">
    <text evidence="8">The sequence shown here is derived from an EMBL/GenBank/DDBJ whole genome shotgun (WGS) entry which is preliminary data.</text>
</comment>
<sequence length="317" mass="36008">MTDSTSPFKLKNPTEYHLLATQQTQSNNNGLFNVIDDQHLDFSDSYTQQFLSPSSNSPPLQDFDDLDSLSNGLPSSAMGNLMIVPDQHNQQQQNQQQQIVFFPSQFNQPENAEEESPSDYSSSLDIFSNNSQPSSYLYNHQRHNSISNDTFVGSPIIYNTHRLSSFDQHQPFSAPAHMGYGLMGHMGGLAAFHHQPVDTTILTATGSRSLEEYESIQINQQLISEKKRRRRESHNAVERRRRENINERIQELGTMLPETMLEELASVNINGNNNNKPNKGAILRKSVDHIRILQQEVTNHKQRIYELEIQLAGLSAK</sequence>
<dbReference type="OrthoDB" id="690068at2759"/>
<dbReference type="Proteomes" id="UP000650833">
    <property type="component" value="Unassembled WGS sequence"/>
</dbReference>
<accession>A0A8H7R5Y1</accession>
<dbReference type="GO" id="GO:0046983">
    <property type="term" value="F:protein dimerization activity"/>
    <property type="evidence" value="ECO:0007669"/>
    <property type="project" value="InterPro"/>
</dbReference>
<evidence type="ECO:0000313" key="9">
    <source>
        <dbReference type="Proteomes" id="UP000650833"/>
    </source>
</evidence>
<protein>
    <recommendedName>
        <fullName evidence="7">BHLH domain-containing protein</fullName>
    </recommendedName>
</protein>
<dbReference type="PANTHER" id="PTHR45776">
    <property type="entry name" value="MIP04163P"/>
    <property type="match status" value="1"/>
</dbReference>
<evidence type="ECO:0000259" key="7">
    <source>
        <dbReference type="PROSITE" id="PS50888"/>
    </source>
</evidence>
<dbReference type="PROSITE" id="PS50888">
    <property type="entry name" value="BHLH"/>
    <property type="match status" value="1"/>
</dbReference>
<evidence type="ECO:0000256" key="4">
    <source>
        <dbReference type="ARBA" id="ARBA00023163"/>
    </source>
</evidence>
<dbReference type="InterPro" id="IPR011598">
    <property type="entry name" value="bHLH_dom"/>
</dbReference>
<evidence type="ECO:0000256" key="6">
    <source>
        <dbReference type="SAM" id="MobiDB-lite"/>
    </source>
</evidence>
<evidence type="ECO:0000256" key="5">
    <source>
        <dbReference type="ARBA" id="ARBA00023242"/>
    </source>
</evidence>
<dbReference type="PANTHER" id="PTHR45776:SF2">
    <property type="entry name" value="MIP04163P"/>
    <property type="match status" value="1"/>
</dbReference>
<dbReference type="GO" id="GO:0000978">
    <property type="term" value="F:RNA polymerase II cis-regulatory region sequence-specific DNA binding"/>
    <property type="evidence" value="ECO:0007669"/>
    <property type="project" value="TreeGrafter"/>
</dbReference>
<dbReference type="GO" id="GO:0005634">
    <property type="term" value="C:nucleus"/>
    <property type="evidence" value="ECO:0007669"/>
    <property type="project" value="UniProtKB-SubCell"/>
</dbReference>
<keyword evidence="2" id="KW-0805">Transcription regulation</keyword>
<dbReference type="SUPFAM" id="SSF47459">
    <property type="entry name" value="HLH, helix-loop-helix DNA-binding domain"/>
    <property type="match status" value="1"/>
</dbReference>
<keyword evidence="5" id="KW-0539">Nucleus</keyword>
<dbReference type="EMBL" id="JAEPRC010000183">
    <property type="protein sequence ID" value="KAG2205037.1"/>
    <property type="molecule type" value="Genomic_DNA"/>
</dbReference>
<name>A0A8H7R5Y1_9FUNG</name>
<evidence type="ECO:0000313" key="8">
    <source>
        <dbReference type="EMBL" id="KAG2205037.1"/>
    </source>
</evidence>
<dbReference type="Gene3D" id="4.10.280.10">
    <property type="entry name" value="Helix-loop-helix DNA-binding domain"/>
    <property type="match status" value="1"/>
</dbReference>
<proteinExistence type="predicted"/>
<organism evidence="8 9">
    <name type="scientific">Mucor plumbeus</name>
    <dbReference type="NCBI Taxonomy" id="97098"/>
    <lineage>
        <taxon>Eukaryota</taxon>
        <taxon>Fungi</taxon>
        <taxon>Fungi incertae sedis</taxon>
        <taxon>Mucoromycota</taxon>
        <taxon>Mucoromycotina</taxon>
        <taxon>Mucoromycetes</taxon>
        <taxon>Mucorales</taxon>
        <taxon>Mucorineae</taxon>
        <taxon>Mucoraceae</taxon>
        <taxon>Mucor</taxon>
    </lineage>
</organism>
<comment type="subcellular location">
    <subcellularLocation>
        <location evidence="1">Nucleus</location>
    </subcellularLocation>
</comment>